<reference evidence="2 3" key="1">
    <citation type="submission" date="2015-06" db="EMBL/GenBank/DDBJ databases">
        <title>Genome sequencing of Cronobacter sp. strain DJ34 isolated from petroleum contaminated sludge of Duliajan Oil Fields, Assam, India.</title>
        <authorList>
            <person name="Pal S."/>
            <person name="Banerjee T.D."/>
            <person name="Roy A."/>
            <person name="Sar P."/>
            <person name="Kazy S.K."/>
        </authorList>
    </citation>
    <scope>NUCLEOTIDE SEQUENCE [LARGE SCALE GENOMIC DNA]</scope>
    <source>
        <strain evidence="2 3">DJ34</strain>
    </source>
</reference>
<evidence type="ECO:0000313" key="1">
    <source>
        <dbReference type="EMBL" id="KMV33671.1"/>
    </source>
</evidence>
<evidence type="ECO:0000313" key="3">
    <source>
        <dbReference type="Proteomes" id="UP000037315"/>
    </source>
</evidence>
<name>A0A0J8VKV9_9ENTR</name>
<organism evidence="2 3">
    <name type="scientific">Franconibacter pulveris</name>
    <dbReference type="NCBI Taxonomy" id="435910"/>
    <lineage>
        <taxon>Bacteria</taxon>
        <taxon>Pseudomonadati</taxon>
        <taxon>Pseudomonadota</taxon>
        <taxon>Gammaproteobacteria</taxon>
        <taxon>Enterobacterales</taxon>
        <taxon>Enterobacteriaceae</taxon>
        <taxon>Franconibacter</taxon>
    </lineage>
</organism>
<dbReference type="OrthoDB" id="6481135at2"/>
<evidence type="ECO:0000313" key="2">
    <source>
        <dbReference type="EMBL" id="KMV34098.1"/>
    </source>
</evidence>
<dbReference type="RefSeq" id="WP_048888188.1">
    <property type="nucleotide sequence ID" value="NZ_LFEJ01000017.1"/>
</dbReference>
<dbReference type="AlphaFoldDB" id="A0A0J8VKV9"/>
<sequence length="244" mass="28941">MIPKHLSLVPLRPARQAALQAIIEVEQRRAAGKHLPDNPHARAFMRLLTGCSRLSLRTAREIPCLCWEAYDHIYSLKQLEKGLEVLIRSHGEICHYPVPMEVQEILFPDVMYRRETRHTRRVALHSNRLRRLESKRICHEVMLQRNLLDQAETDLNFQTPETVNDWNDRWQDELSERDRELLFWRWQPRFASLAGLHWLQASGEPLWVVLHEIRFIVRETPEASKAAERWQVPNKLRYWPEAAA</sequence>
<dbReference type="Proteomes" id="UP000037315">
    <property type="component" value="Unassembled WGS sequence"/>
</dbReference>
<keyword evidence="3" id="KW-1185">Reference proteome</keyword>
<dbReference type="InterPro" id="IPR009713">
    <property type="entry name" value="Uncharacterised_PsiA"/>
</dbReference>
<protein>
    <recommendedName>
        <fullName evidence="4">Plasmid SOS inhibition protein A</fullName>
    </recommendedName>
</protein>
<dbReference type="NCBIfam" id="NF010258">
    <property type="entry name" value="PRK13704.1"/>
    <property type="match status" value="1"/>
</dbReference>
<gene>
    <name evidence="2" type="ORF">ACH50_13745</name>
    <name evidence="1" type="ORF">ACH50_15820</name>
</gene>
<dbReference type="Pfam" id="PF06952">
    <property type="entry name" value="PsiA"/>
    <property type="match status" value="1"/>
</dbReference>
<dbReference type="EMBL" id="LFEJ01000021">
    <property type="protein sequence ID" value="KMV33671.1"/>
    <property type="molecule type" value="Genomic_DNA"/>
</dbReference>
<evidence type="ECO:0008006" key="4">
    <source>
        <dbReference type="Google" id="ProtNLM"/>
    </source>
</evidence>
<proteinExistence type="predicted"/>
<comment type="caution">
    <text evidence="2">The sequence shown here is derived from an EMBL/GenBank/DDBJ whole genome shotgun (WGS) entry which is preliminary data.</text>
</comment>
<dbReference type="EMBL" id="LFEJ01000017">
    <property type="protein sequence ID" value="KMV34098.1"/>
    <property type="molecule type" value="Genomic_DNA"/>
</dbReference>
<dbReference type="PATRIC" id="fig|1656095.3.peg.3407"/>
<accession>A0A0J8VKV9</accession>